<dbReference type="InterPro" id="IPR042213">
    <property type="entry name" value="NBD_C_sf"/>
</dbReference>
<proteinExistence type="inferred from homology"/>
<evidence type="ECO:0000259" key="8">
    <source>
        <dbReference type="Pfam" id="PF17042"/>
    </source>
</evidence>
<keyword evidence="2" id="KW-0808">Transferase</keyword>
<evidence type="ECO:0000313" key="10">
    <source>
        <dbReference type="Proteomes" id="UP000245444"/>
    </source>
</evidence>
<accession>A0A2U8WII0</accession>
<comment type="similarity">
    <text evidence="1">Belongs to the four-carbon acid sugar kinase family.</text>
</comment>
<keyword evidence="10" id="KW-1185">Reference proteome</keyword>
<dbReference type="OrthoDB" id="9778478at2"/>
<dbReference type="Pfam" id="PF07005">
    <property type="entry name" value="SBD_N"/>
    <property type="match status" value="1"/>
</dbReference>
<dbReference type="Proteomes" id="UP000245444">
    <property type="component" value="Chromosome"/>
</dbReference>
<protein>
    <submittedName>
        <fullName evidence="9">Four-carbon acid sugar kinase family protein</fullName>
    </submittedName>
</protein>
<evidence type="ECO:0000256" key="6">
    <source>
        <dbReference type="ARBA" id="ARBA00023277"/>
    </source>
</evidence>
<evidence type="ECO:0000256" key="4">
    <source>
        <dbReference type="ARBA" id="ARBA00022777"/>
    </source>
</evidence>
<dbReference type="GO" id="GO:0016301">
    <property type="term" value="F:kinase activity"/>
    <property type="evidence" value="ECO:0007669"/>
    <property type="project" value="UniProtKB-KW"/>
</dbReference>
<keyword evidence="6" id="KW-0119">Carbohydrate metabolism</keyword>
<dbReference type="EMBL" id="CP029553">
    <property type="protein sequence ID" value="AWN45321.1"/>
    <property type="molecule type" value="Genomic_DNA"/>
</dbReference>
<dbReference type="AlphaFoldDB" id="A0A2U8WII0"/>
<evidence type="ECO:0000256" key="1">
    <source>
        <dbReference type="ARBA" id="ARBA00005715"/>
    </source>
</evidence>
<dbReference type="SUPFAM" id="SSF142764">
    <property type="entry name" value="YgbK-like"/>
    <property type="match status" value="1"/>
</dbReference>
<evidence type="ECO:0000313" key="9">
    <source>
        <dbReference type="EMBL" id="AWN45321.1"/>
    </source>
</evidence>
<sequence>MARRWLILADDLTGAADCAIAFARRGRSAVVQWGEAGREAQEDVVSHDADSRQLGPEAAASRHAALTERLHRPGAGMFKKIDSTLRGQPAAELAATLDGVRRRTGRAFGVLAPAFPATGRTTKGGRILVAGRPLEETELWRRDHTYPTGALPAMLDGAGLASTVIDLATVRAGGDALRDALAAAARDQSVAVLDADEDDDLARVAAAGLAAAAREGLDESLVWIGSAGLAHALAAAEDAPPAPARTVASGPGGTLVVVGSLAAVSRAASRRLAAEARMRHVPVAPEWLLAASEEERTRWRDAVTARLAVGDDVLVEVSMGNVSTGNISGGEAPDLRLGSRLADALGALLCPTARHLGGLVATGGETAAALLAHFGVDGLALIDEIEPGVSLGLTRGRIAVPIVTKAGAFGTEDTLSRAVHHLRAIRHEGSPT</sequence>
<feature type="domain" description="Four-carbon acid sugar kinase nucleotide binding" evidence="8">
    <location>
        <begin position="255"/>
        <end position="415"/>
    </location>
</feature>
<feature type="domain" description="Four-carbon acid sugar kinase N-terminal" evidence="7">
    <location>
        <begin position="6"/>
        <end position="233"/>
    </location>
</feature>
<evidence type="ECO:0000256" key="2">
    <source>
        <dbReference type="ARBA" id="ARBA00022679"/>
    </source>
</evidence>
<organism evidence="9 10">
    <name type="scientific">Methylobacterium terrae</name>
    <dbReference type="NCBI Taxonomy" id="2202827"/>
    <lineage>
        <taxon>Bacteria</taxon>
        <taxon>Pseudomonadati</taxon>
        <taxon>Pseudomonadota</taxon>
        <taxon>Alphaproteobacteria</taxon>
        <taxon>Hyphomicrobiales</taxon>
        <taxon>Methylobacteriaceae</taxon>
        <taxon>Methylobacterium</taxon>
    </lineage>
</organism>
<keyword evidence="4 9" id="KW-0418">Kinase</keyword>
<dbReference type="Pfam" id="PF17042">
    <property type="entry name" value="NBD_C"/>
    <property type="match status" value="1"/>
</dbReference>
<dbReference type="Gene3D" id="3.40.980.20">
    <property type="entry name" value="Four-carbon acid sugar kinase, nucleotide binding domain"/>
    <property type="match status" value="1"/>
</dbReference>
<dbReference type="InterPro" id="IPR010737">
    <property type="entry name" value="4-carb_acid_sugar_kinase_N"/>
</dbReference>
<keyword evidence="5" id="KW-0067">ATP-binding</keyword>
<keyword evidence="3" id="KW-0547">Nucleotide-binding</keyword>
<dbReference type="Gene3D" id="3.40.50.10840">
    <property type="entry name" value="Putative sugar-binding, N-terminal domain"/>
    <property type="match status" value="1"/>
</dbReference>
<evidence type="ECO:0000256" key="3">
    <source>
        <dbReference type="ARBA" id="ARBA00022741"/>
    </source>
</evidence>
<dbReference type="KEGG" id="mtea:DK419_02440"/>
<evidence type="ECO:0000259" key="7">
    <source>
        <dbReference type="Pfam" id="PF07005"/>
    </source>
</evidence>
<dbReference type="InterPro" id="IPR031475">
    <property type="entry name" value="NBD_C"/>
</dbReference>
<dbReference type="GO" id="GO:0005524">
    <property type="term" value="F:ATP binding"/>
    <property type="evidence" value="ECO:0007669"/>
    <property type="project" value="UniProtKB-KW"/>
</dbReference>
<evidence type="ECO:0000256" key="5">
    <source>
        <dbReference type="ARBA" id="ARBA00022840"/>
    </source>
</evidence>
<name>A0A2U8WII0_9HYPH</name>
<reference evidence="9 10" key="1">
    <citation type="submission" date="2018-05" db="EMBL/GenBank/DDBJ databases">
        <title>Complete Genome Sequence of Methylobacterium sp. 17Sr1-28.</title>
        <authorList>
            <person name="Srinivasan S."/>
        </authorList>
    </citation>
    <scope>NUCLEOTIDE SEQUENCE [LARGE SCALE GENOMIC DNA]</scope>
    <source>
        <strain evidence="9 10">17Sr1-28</strain>
    </source>
</reference>
<gene>
    <name evidence="9" type="ORF">DK419_02440</name>
</gene>
<dbReference type="RefSeq" id="WP_109957690.1">
    <property type="nucleotide sequence ID" value="NZ_CP029553.1"/>
</dbReference>
<dbReference type="InterPro" id="IPR037051">
    <property type="entry name" value="4-carb_acid_sugar_kinase_N_sf"/>
</dbReference>